<evidence type="ECO:0000259" key="3">
    <source>
        <dbReference type="Pfam" id="PF12863"/>
    </source>
</evidence>
<dbReference type="GO" id="GO:0030115">
    <property type="term" value="C:S-layer"/>
    <property type="evidence" value="ECO:0007669"/>
    <property type="project" value="UniProtKB-SubCell"/>
</dbReference>
<accession>A0A9E4ZIF5</accession>
<dbReference type="NCBIfam" id="TIGR04126">
    <property type="entry name" value="PGF_CTERM"/>
    <property type="match status" value="1"/>
</dbReference>
<evidence type="ECO:0000313" key="5">
    <source>
        <dbReference type="EMBL" id="MCT8336437.1"/>
    </source>
</evidence>
<keyword evidence="2" id="KW-1133">Transmembrane helix</keyword>
<evidence type="ECO:0000259" key="4">
    <source>
        <dbReference type="Pfam" id="PF18204"/>
    </source>
</evidence>
<keyword evidence="2" id="KW-0472">Membrane</keyword>
<dbReference type="NCBIfam" id="NF041431">
    <property type="entry name" value="S_layer_MEMAR"/>
    <property type="match status" value="1"/>
</dbReference>
<gene>
    <name evidence="5" type="ORF">FKB36_02740</name>
</gene>
<feature type="domain" description="DUF3821" evidence="3">
    <location>
        <begin position="32"/>
        <end position="191"/>
    </location>
</feature>
<dbReference type="Pfam" id="PF12863">
    <property type="entry name" value="DUF3821"/>
    <property type="match status" value="1"/>
</dbReference>
<proteinExistence type="predicted"/>
<dbReference type="InterPro" id="IPR024277">
    <property type="entry name" value="DUF3821"/>
</dbReference>
<feature type="domain" description="PGF-CTERM archaeal protein-sorting signal" evidence="4">
    <location>
        <begin position="751"/>
        <end position="772"/>
    </location>
</feature>
<evidence type="ECO:0000256" key="2">
    <source>
        <dbReference type="SAM" id="Phobius"/>
    </source>
</evidence>
<dbReference type="GO" id="GO:0005886">
    <property type="term" value="C:plasma membrane"/>
    <property type="evidence" value="ECO:0007669"/>
    <property type="project" value="UniProtKB-SubCell"/>
</dbReference>
<dbReference type="InterPro" id="IPR026371">
    <property type="entry name" value="PGF_CTERM"/>
</dbReference>
<dbReference type="EMBL" id="VHLL01000001">
    <property type="protein sequence ID" value="MCT8336437.1"/>
    <property type="molecule type" value="Genomic_DNA"/>
</dbReference>
<organism evidence="5 6">
    <name type="scientific">Methanoculleus formosensis</name>
    <dbReference type="NCBI Taxonomy" id="2590886"/>
    <lineage>
        <taxon>Archaea</taxon>
        <taxon>Methanobacteriati</taxon>
        <taxon>Methanobacteriota</taxon>
        <taxon>Stenosarchaea group</taxon>
        <taxon>Methanomicrobia</taxon>
        <taxon>Methanomicrobiales</taxon>
        <taxon>Methanomicrobiaceae</taxon>
        <taxon>Methanoculleus</taxon>
    </lineage>
</organism>
<reference evidence="5" key="1">
    <citation type="submission" date="2019-06" db="EMBL/GenBank/DDBJ databases">
        <title>Methanoculleus strain from Tamsui River, Taipei, Taiwan.</title>
        <authorList>
            <person name="You Y.-T."/>
            <person name="Chen S.-C."/>
            <person name="Lai S.-J."/>
            <person name="Lee Y.-C."/>
            <person name="Lai M.-C."/>
        </authorList>
    </citation>
    <scope>NUCLEOTIDE SEQUENCE</scope>
    <source>
        <strain evidence="5">Afa-1</strain>
    </source>
</reference>
<sequence length="773" mass="79927">MKSMTKLMVVAMILAAALVVAPAAAARNVTDGTTIYVGEENLNLTGVFNPGAGVTSGVLVYAPGESNQKIMSVYSIIDYDLLEADVGSTTGLWYAYNSSSDVAKDGAGAAGTVQIQNPSKNLRVLLGSSGTTSVDGQRVTGTQSIRFRIDSNLGDLAVGAPAGYANMTVRVTTPGGGTVEVIDGVPLSVNVTTRPSETAAIPMANLTFGTYTARAVWGSGTADLGDTNAVTFEVVSGSVAITAKQDTVVRNNAIAVDITGESEMYYWVNVTTTGNIAPALRPSQTGVQPLSPDEFHAFVKTTAAGTRTLEFTTNASTEAKTYTFEVSGPFNAAGAAIGQTQDDSVKVRVEKGAVTITTSGTGVYYIGEEVTLSGTNTDNKKVYLFMTGPNLPGNGVNLEDVTKPVATGVKTNFTEVDVKADDTWSWKWDTSKAKVDAGSYTIYAVSDVKAKDKISEAKYATASVSLRSGFITATTSGATVAKGNDLTLSGTAQGNPGNVFVWIFGKNYYGANDGQLNVLSPSVESDGTFEEEISTDQLAAGQYFVIVQHPMGVTTVGNAGSLTWTPAGSVSAPSMNPVTITNLQAPAAASALIDILDSPNIPDTYVKLTFVIEEPQLFIDAIGDKAAGSKFTITGTTNLAVGDTLNIEVTSAAFQPGQKTEASAFSGVGGTAVIQQGDGANTWSFEVDGASFKPDQYIVKVESIETDTTATAAFNVVEAVPTTQATPTATATGEVTPTATTTTEATPTQSPGFGALLALAGLGAVAFLVLRRD</sequence>
<dbReference type="Pfam" id="PF18204">
    <property type="entry name" value="PGF-CTERM"/>
    <property type="match status" value="1"/>
</dbReference>
<comment type="caution">
    <text evidence="5">The sequence shown here is derived from an EMBL/GenBank/DDBJ whole genome shotgun (WGS) entry which is preliminary data.</text>
</comment>
<feature type="transmembrane region" description="Helical" evidence="2">
    <location>
        <begin position="752"/>
        <end position="770"/>
    </location>
</feature>
<name>A0A9E4ZIF5_9EURY</name>
<keyword evidence="2" id="KW-0812">Transmembrane</keyword>
<dbReference type="Proteomes" id="UP001065682">
    <property type="component" value="Unassembled WGS sequence"/>
</dbReference>
<keyword evidence="1" id="KW-0732">Signal</keyword>
<evidence type="ECO:0000313" key="6">
    <source>
        <dbReference type="Proteomes" id="UP001065682"/>
    </source>
</evidence>
<keyword evidence="6" id="KW-1185">Reference proteome</keyword>
<dbReference type="AlphaFoldDB" id="A0A9E4ZIF5"/>
<dbReference type="RefSeq" id="WP_261596485.1">
    <property type="nucleotide sequence ID" value="NZ_VHLL01000001.1"/>
</dbReference>
<protein>
    <submittedName>
        <fullName evidence="5">DUF3821 domain-containing protein</fullName>
    </submittedName>
</protein>
<evidence type="ECO:0000256" key="1">
    <source>
        <dbReference type="ARBA" id="ARBA00022729"/>
    </source>
</evidence>